<comment type="caution">
    <text evidence="2">The sequence shown here is derived from an EMBL/GenBank/DDBJ whole genome shotgun (WGS) entry which is preliminary data.</text>
</comment>
<dbReference type="Pfam" id="PF02602">
    <property type="entry name" value="HEM4"/>
    <property type="match status" value="1"/>
</dbReference>
<dbReference type="PANTHER" id="PTHR12390">
    <property type="entry name" value="UROPORPHYRINOGEN III SYNTHASE"/>
    <property type="match status" value="1"/>
</dbReference>
<dbReference type="GO" id="GO:0005829">
    <property type="term" value="C:cytosol"/>
    <property type="evidence" value="ECO:0007669"/>
    <property type="project" value="TreeGrafter"/>
</dbReference>
<dbReference type="Proteomes" id="UP000249720">
    <property type="component" value="Unassembled WGS sequence"/>
</dbReference>
<dbReference type="OrthoDB" id="1523900at2"/>
<dbReference type="PANTHER" id="PTHR12390:SF0">
    <property type="entry name" value="UROPORPHYRINOGEN-III SYNTHASE"/>
    <property type="match status" value="1"/>
</dbReference>
<dbReference type="InterPro" id="IPR039793">
    <property type="entry name" value="UROS/Hem4"/>
</dbReference>
<evidence type="ECO:0000313" key="2">
    <source>
        <dbReference type="EMBL" id="PZX64594.1"/>
    </source>
</evidence>
<dbReference type="GO" id="GO:0004852">
    <property type="term" value="F:uroporphyrinogen-III synthase activity"/>
    <property type="evidence" value="ECO:0007669"/>
    <property type="project" value="InterPro"/>
</dbReference>
<gene>
    <name evidence="2" type="ORF">LX80_00791</name>
</gene>
<dbReference type="GO" id="GO:0006780">
    <property type="term" value="P:uroporphyrinogen III biosynthetic process"/>
    <property type="evidence" value="ECO:0007669"/>
    <property type="project" value="InterPro"/>
</dbReference>
<dbReference type="RefSeq" id="WP_111293753.1">
    <property type="nucleotide sequence ID" value="NZ_QKZV01000002.1"/>
</dbReference>
<reference evidence="2 3" key="1">
    <citation type="submission" date="2018-06" db="EMBL/GenBank/DDBJ databases">
        <title>Genomic Encyclopedia of Archaeal and Bacterial Type Strains, Phase II (KMG-II): from individual species to whole genera.</title>
        <authorList>
            <person name="Goeker M."/>
        </authorList>
    </citation>
    <scope>NUCLEOTIDE SEQUENCE [LARGE SCALE GENOMIC DNA]</scope>
    <source>
        <strain evidence="2 3">DSM 23241</strain>
    </source>
</reference>
<feature type="domain" description="Tetrapyrrole biosynthesis uroporphyrinogen III synthase" evidence="1">
    <location>
        <begin position="25"/>
        <end position="225"/>
    </location>
</feature>
<accession>A0A2W7RWA5</accession>
<protein>
    <submittedName>
        <fullName evidence="2">Uroporphyrinogen-III synthase</fullName>
    </submittedName>
</protein>
<dbReference type="Gene3D" id="3.40.50.10090">
    <property type="match status" value="2"/>
</dbReference>
<keyword evidence="3" id="KW-1185">Reference proteome</keyword>
<dbReference type="CDD" id="cd06578">
    <property type="entry name" value="HemD"/>
    <property type="match status" value="1"/>
</dbReference>
<dbReference type="EMBL" id="QKZV01000002">
    <property type="protein sequence ID" value="PZX64594.1"/>
    <property type="molecule type" value="Genomic_DNA"/>
</dbReference>
<dbReference type="SUPFAM" id="SSF69618">
    <property type="entry name" value="HemD-like"/>
    <property type="match status" value="1"/>
</dbReference>
<organism evidence="2 3">
    <name type="scientific">Hydrotalea sandarakina</name>
    <dbReference type="NCBI Taxonomy" id="1004304"/>
    <lineage>
        <taxon>Bacteria</taxon>
        <taxon>Pseudomonadati</taxon>
        <taxon>Bacteroidota</taxon>
        <taxon>Chitinophagia</taxon>
        <taxon>Chitinophagales</taxon>
        <taxon>Chitinophagaceae</taxon>
        <taxon>Hydrotalea</taxon>
    </lineage>
</organism>
<evidence type="ECO:0000259" key="1">
    <source>
        <dbReference type="Pfam" id="PF02602"/>
    </source>
</evidence>
<evidence type="ECO:0000313" key="3">
    <source>
        <dbReference type="Proteomes" id="UP000249720"/>
    </source>
</evidence>
<dbReference type="InterPro" id="IPR003754">
    <property type="entry name" value="4pyrrol_synth_uPrphyn_synth"/>
</dbReference>
<proteinExistence type="predicted"/>
<name>A0A2W7RWA5_9BACT</name>
<dbReference type="InterPro" id="IPR036108">
    <property type="entry name" value="4pyrrol_syn_uPrphyn_synt_sf"/>
</dbReference>
<sequence length="239" mass="26616">MQNNNTIQVLCTRPLDTLLVTNAFNRGISIDTIPFIETIPLADEDISNTINDLAQKKITAIFTSMNAVDAVTARLNHVPKWDIFCLGGVTKEKVLQFFGEKHFKASAKSAGLLAEKIIEHKPENQLVFFCGDQRMDELPETLAVNGFPTQQVVVYKTIQTPVETSKNYQGIVFFSPSAVHSFFSVNTIPLSTVLFAIGKTTAATIQTYVQNKIITSEWPGKEQMIDVVLNYFKPININT</sequence>
<dbReference type="AlphaFoldDB" id="A0A2W7RWA5"/>